<feature type="region of interest" description="Disordered" evidence="1">
    <location>
        <begin position="36"/>
        <end position="55"/>
    </location>
</feature>
<accession>A0A5A7Q1U7</accession>
<name>A0A5A7Q1U7_STRAF</name>
<dbReference type="OrthoDB" id="2007815at2759"/>
<keyword evidence="2" id="KW-1133">Transmembrane helix</keyword>
<keyword evidence="2" id="KW-0472">Membrane</keyword>
<evidence type="ECO:0000313" key="3">
    <source>
        <dbReference type="EMBL" id="GER39123.1"/>
    </source>
</evidence>
<evidence type="ECO:0000313" key="4">
    <source>
        <dbReference type="Proteomes" id="UP000325081"/>
    </source>
</evidence>
<comment type="caution">
    <text evidence="3">The sequence shown here is derived from an EMBL/GenBank/DDBJ whole genome shotgun (WGS) entry which is preliminary data.</text>
</comment>
<evidence type="ECO:0000256" key="2">
    <source>
        <dbReference type="SAM" id="Phobius"/>
    </source>
</evidence>
<keyword evidence="4" id="KW-1185">Reference proteome</keyword>
<proteinExistence type="predicted"/>
<evidence type="ECO:0000256" key="1">
    <source>
        <dbReference type="SAM" id="MobiDB-lite"/>
    </source>
</evidence>
<gene>
    <name evidence="3" type="ORF">STAS_15717</name>
</gene>
<dbReference type="AlphaFoldDB" id="A0A5A7Q1U7"/>
<sequence>MDSIEYFTLLAGEAAPVTREAEVALAADPVLDRDSNPVAVTGDKRSGGSSCASSSRCSRLITSSQNVKKKILILTSLIHLVGSIVGSLRFSFSPGGKYAYLLCYDAFFALGTYEFFIIPFKARSEQVAEPVD</sequence>
<dbReference type="EMBL" id="BKCP01005572">
    <property type="protein sequence ID" value="GER39123.1"/>
    <property type="molecule type" value="Genomic_DNA"/>
</dbReference>
<protein>
    <submittedName>
        <fullName evidence="3">Acyl-CoA oxidase</fullName>
    </submittedName>
</protein>
<dbReference type="Proteomes" id="UP000325081">
    <property type="component" value="Unassembled WGS sequence"/>
</dbReference>
<feature type="transmembrane region" description="Helical" evidence="2">
    <location>
        <begin position="98"/>
        <end position="116"/>
    </location>
</feature>
<feature type="transmembrane region" description="Helical" evidence="2">
    <location>
        <begin position="71"/>
        <end position="92"/>
    </location>
</feature>
<reference evidence="3" key="1">
    <citation type="journal article" date="2019" name="Curr. Biol.">
        <title>Genome Sequence of Striga asiatica Provides Insight into the Evolution of Plant Parasitism.</title>
        <authorList>
            <person name="Yoshida S."/>
            <person name="Kim S."/>
            <person name="Wafula E.K."/>
            <person name="Tanskanen J."/>
            <person name="Kim Y."/>
            <person name="Honaas L."/>
            <person name="Yang Z."/>
            <person name="Spallek T."/>
            <person name="Conn C.E."/>
            <person name="Ichihashi Y."/>
            <person name="Cheong K."/>
            <person name="Cui S."/>
            <person name="Der J.P."/>
            <person name="Gundlach H."/>
            <person name="Jiao Y."/>
            <person name="Hori C."/>
            <person name="Ishida J.K."/>
            <person name="Kasahara H."/>
            <person name="Kiba T."/>
            <person name="Kim M."/>
            <person name="Koo N."/>
            <person name="Laohavisit A."/>
            <person name="Lee Y."/>
            <person name="Lumba S."/>
            <person name="Mccourt P."/>
            <person name="Mortimer J.C."/>
            <person name="Mutuku J.M."/>
            <person name="Nomura T."/>
            <person name="Sasaki-sekimoto Y."/>
            <person name="Seto Y."/>
            <person name="Wang Y."/>
            <person name="Wakatake T."/>
            <person name="Sakakibara H."/>
            <person name="Demura T."/>
            <person name="Yamaguchi S."/>
            <person name="Yoneyama K."/>
            <person name="Manabe R."/>
            <person name="Nelson D.C."/>
            <person name="Schulman A.H."/>
            <person name="Timko M.P."/>
            <person name="Depamphilis C.W."/>
            <person name="Choi D."/>
            <person name="Shirasu K."/>
        </authorList>
    </citation>
    <scope>NUCLEOTIDE SEQUENCE [LARGE SCALE GENOMIC DNA]</scope>
    <source>
        <strain evidence="3">UVA1</strain>
    </source>
</reference>
<keyword evidence="2" id="KW-0812">Transmembrane</keyword>
<organism evidence="3 4">
    <name type="scientific">Striga asiatica</name>
    <name type="common">Asiatic witchweed</name>
    <name type="synonym">Buchnera asiatica</name>
    <dbReference type="NCBI Taxonomy" id="4170"/>
    <lineage>
        <taxon>Eukaryota</taxon>
        <taxon>Viridiplantae</taxon>
        <taxon>Streptophyta</taxon>
        <taxon>Embryophyta</taxon>
        <taxon>Tracheophyta</taxon>
        <taxon>Spermatophyta</taxon>
        <taxon>Magnoliopsida</taxon>
        <taxon>eudicotyledons</taxon>
        <taxon>Gunneridae</taxon>
        <taxon>Pentapetalae</taxon>
        <taxon>asterids</taxon>
        <taxon>lamiids</taxon>
        <taxon>Lamiales</taxon>
        <taxon>Orobanchaceae</taxon>
        <taxon>Buchnereae</taxon>
        <taxon>Striga</taxon>
    </lineage>
</organism>